<gene>
    <name evidence="8" type="ORF">Cri9333_4323</name>
</gene>
<dbReference type="SUPFAM" id="SSF141868">
    <property type="entry name" value="EAL domain-like"/>
    <property type="match status" value="1"/>
</dbReference>
<feature type="domain" description="EAL" evidence="6">
    <location>
        <begin position="466"/>
        <end position="722"/>
    </location>
</feature>
<dbReference type="FunFam" id="3.20.20.450:FF:000001">
    <property type="entry name" value="Cyclic di-GMP phosphodiesterase yahA"/>
    <property type="match status" value="1"/>
</dbReference>
<dbReference type="Proteomes" id="UP000010472">
    <property type="component" value="Chromosome"/>
</dbReference>
<dbReference type="Gene3D" id="3.30.70.270">
    <property type="match status" value="1"/>
</dbReference>
<dbReference type="CDD" id="cd01949">
    <property type="entry name" value="GGDEF"/>
    <property type="match status" value="1"/>
</dbReference>
<evidence type="ECO:0000259" key="3">
    <source>
        <dbReference type="PROSITE" id="PS50110"/>
    </source>
</evidence>
<dbReference type="Pfam" id="PF00990">
    <property type="entry name" value="GGDEF"/>
    <property type="match status" value="1"/>
</dbReference>
<dbReference type="RefSeq" id="WP_015205203.1">
    <property type="nucleotide sequence ID" value="NC_019753.1"/>
</dbReference>
<dbReference type="SMART" id="SM00052">
    <property type="entry name" value="EAL"/>
    <property type="match status" value="1"/>
</dbReference>
<dbReference type="InterPro" id="IPR001610">
    <property type="entry name" value="PAC"/>
</dbReference>
<keyword evidence="9" id="KW-1185">Reference proteome</keyword>
<dbReference type="NCBIfam" id="TIGR00229">
    <property type="entry name" value="sensory_box"/>
    <property type="match status" value="1"/>
</dbReference>
<accession>K9W5P9</accession>
<feature type="domain" description="Response regulatory" evidence="3">
    <location>
        <begin position="12"/>
        <end position="128"/>
    </location>
</feature>
<dbReference type="InterPro" id="IPR000700">
    <property type="entry name" value="PAS-assoc_C"/>
</dbReference>
<dbReference type="SMART" id="SM00448">
    <property type="entry name" value="REC"/>
    <property type="match status" value="1"/>
</dbReference>
<dbReference type="SMART" id="SM00267">
    <property type="entry name" value="GGDEF"/>
    <property type="match status" value="1"/>
</dbReference>
<proteinExistence type="predicted"/>
<dbReference type="CDD" id="cd00130">
    <property type="entry name" value="PAS"/>
    <property type="match status" value="1"/>
</dbReference>
<dbReference type="HOGENOM" id="CLU_000445_70_50_3"/>
<dbReference type="GO" id="GO:0000160">
    <property type="term" value="P:phosphorelay signal transduction system"/>
    <property type="evidence" value="ECO:0007669"/>
    <property type="project" value="InterPro"/>
</dbReference>
<evidence type="ECO:0000259" key="5">
    <source>
        <dbReference type="PROSITE" id="PS50113"/>
    </source>
</evidence>
<feature type="coiled-coil region" evidence="2">
    <location>
        <begin position="130"/>
        <end position="168"/>
    </location>
</feature>
<dbReference type="Gene3D" id="3.40.50.2300">
    <property type="match status" value="1"/>
</dbReference>
<dbReference type="AlphaFoldDB" id="K9W5P9"/>
<dbReference type="Gene3D" id="3.30.450.20">
    <property type="entry name" value="PAS domain"/>
    <property type="match status" value="1"/>
</dbReference>
<evidence type="ECO:0000256" key="2">
    <source>
        <dbReference type="SAM" id="Coils"/>
    </source>
</evidence>
<evidence type="ECO:0000256" key="1">
    <source>
        <dbReference type="PROSITE-ProRule" id="PRU00169"/>
    </source>
</evidence>
<evidence type="ECO:0000259" key="6">
    <source>
        <dbReference type="PROSITE" id="PS50883"/>
    </source>
</evidence>
<dbReference type="InterPro" id="IPR052155">
    <property type="entry name" value="Biofilm_reg_signaling"/>
</dbReference>
<dbReference type="PROSITE" id="PS50112">
    <property type="entry name" value="PAS"/>
    <property type="match status" value="1"/>
</dbReference>
<dbReference type="Pfam" id="PF00563">
    <property type="entry name" value="EAL"/>
    <property type="match status" value="1"/>
</dbReference>
<dbReference type="InterPro" id="IPR001789">
    <property type="entry name" value="Sig_transdc_resp-reg_receiver"/>
</dbReference>
<dbReference type="OrthoDB" id="425396at2"/>
<dbReference type="CDD" id="cd19920">
    <property type="entry name" value="REC_PA4781-like"/>
    <property type="match status" value="1"/>
</dbReference>
<dbReference type="eggNOG" id="COG3706">
    <property type="taxonomic scope" value="Bacteria"/>
</dbReference>
<dbReference type="InterPro" id="IPR013655">
    <property type="entry name" value="PAS_fold_3"/>
</dbReference>
<evidence type="ECO:0000259" key="7">
    <source>
        <dbReference type="PROSITE" id="PS50887"/>
    </source>
</evidence>
<dbReference type="Pfam" id="PF08447">
    <property type="entry name" value="PAS_3"/>
    <property type="match status" value="1"/>
</dbReference>
<dbReference type="CDD" id="cd01948">
    <property type="entry name" value="EAL"/>
    <property type="match status" value="1"/>
</dbReference>
<organism evidence="8 9">
    <name type="scientific">Crinalium epipsammum PCC 9333</name>
    <dbReference type="NCBI Taxonomy" id="1173022"/>
    <lineage>
        <taxon>Bacteria</taxon>
        <taxon>Bacillati</taxon>
        <taxon>Cyanobacteriota</taxon>
        <taxon>Cyanophyceae</taxon>
        <taxon>Gomontiellales</taxon>
        <taxon>Gomontiellaceae</taxon>
        <taxon>Crinalium</taxon>
    </lineage>
</organism>
<keyword evidence="2" id="KW-0175">Coiled coil</keyword>
<dbReference type="InterPro" id="IPR000160">
    <property type="entry name" value="GGDEF_dom"/>
</dbReference>
<dbReference type="Pfam" id="PF00072">
    <property type="entry name" value="Response_reg"/>
    <property type="match status" value="1"/>
</dbReference>
<feature type="domain" description="PAC" evidence="5">
    <location>
        <begin position="239"/>
        <end position="291"/>
    </location>
</feature>
<dbReference type="SUPFAM" id="SSF52172">
    <property type="entry name" value="CheY-like"/>
    <property type="match status" value="1"/>
</dbReference>
<name>K9W5P9_9CYAN</name>
<dbReference type="PATRIC" id="fig|1173022.3.peg.4669"/>
<dbReference type="PROSITE" id="PS50883">
    <property type="entry name" value="EAL"/>
    <property type="match status" value="1"/>
</dbReference>
<feature type="domain" description="GGDEF" evidence="7">
    <location>
        <begin position="324"/>
        <end position="457"/>
    </location>
</feature>
<evidence type="ECO:0000313" key="9">
    <source>
        <dbReference type="Proteomes" id="UP000010472"/>
    </source>
</evidence>
<dbReference type="InterPro" id="IPR029787">
    <property type="entry name" value="Nucleotide_cyclase"/>
</dbReference>
<evidence type="ECO:0000259" key="4">
    <source>
        <dbReference type="PROSITE" id="PS50112"/>
    </source>
</evidence>
<dbReference type="PROSITE" id="PS50110">
    <property type="entry name" value="RESPONSE_REGULATORY"/>
    <property type="match status" value="1"/>
</dbReference>
<sequence length="723" mass="81385">MNKSFTSSVKRKILIVDDTPDNLRLLDKTLTNQGYEVQCAINGELALIGAGAEVPDLILLDIKMPGLDGYQVCQRLKAQAQTCEIPVIFLSALDEAIDKVKAFTVGGVDYITKPFQIEEVLARVENQLALQAAKKEITLLNAELEQRINQRTEQLKRANVELTESEEQFRLTFEMAPIGIAIQTLDGKFIRVNKAFCETSGYPSEELLEKTWMDISHPDDIAVALAYHQKLYQGEISDFQIESRHLTKDGKVVYGILQVAVVRDAEQKPVHLISQFLDISARKLAEEKLIFGALHDDLTNLPNRNLLMERLELALKQAQRQTDYLFAVMFIDLDRFKIVNDSLGHDVGDQLLVAIARKLETLIRATDIVARLGGDEFIILLDHLQDINDAIRIAERICLELNSPFLIENRQVFTTASIGIVLSSPYYQAASELLRDADIAMYRAKEAGKARYEIFDRVMHAHAVNQLQLESDLRDAIAHQELLVNYQPIISLTTGKLTGFEALLRWEHPSRGFVSPAEFIPIAEETGLIITIGEWILREACRQLHTWQLQHQLSNSLTISVNLSSKQLREPTLIKKIEQIINETKLNSSCLKLELTESMLIDNIEAVISTMSQLRGKEIHLSIDDFGTGFSCLSYLHRFPINTLKIDRSFVNRIGEENENLGIVKTIITLAHELGMDAIAEGVETQQQVNQLKALGCDQAQGYFFSKPLSGESAELFIATHKI</sequence>
<dbReference type="InterPro" id="IPR011006">
    <property type="entry name" value="CheY-like_superfamily"/>
</dbReference>
<dbReference type="SUPFAM" id="SSF55073">
    <property type="entry name" value="Nucleotide cyclase"/>
    <property type="match status" value="1"/>
</dbReference>
<dbReference type="FunFam" id="3.30.70.270:FF:000001">
    <property type="entry name" value="Diguanylate cyclase domain protein"/>
    <property type="match status" value="1"/>
</dbReference>
<feature type="domain" description="PAS" evidence="4">
    <location>
        <begin position="165"/>
        <end position="235"/>
    </location>
</feature>
<dbReference type="InterPro" id="IPR043128">
    <property type="entry name" value="Rev_trsase/Diguanyl_cyclase"/>
</dbReference>
<dbReference type="Gene3D" id="3.20.20.450">
    <property type="entry name" value="EAL domain"/>
    <property type="match status" value="1"/>
</dbReference>
<dbReference type="InterPro" id="IPR001633">
    <property type="entry name" value="EAL_dom"/>
</dbReference>
<dbReference type="InterPro" id="IPR035965">
    <property type="entry name" value="PAS-like_dom_sf"/>
</dbReference>
<dbReference type="SMART" id="SM00086">
    <property type="entry name" value="PAC"/>
    <property type="match status" value="1"/>
</dbReference>
<dbReference type="PANTHER" id="PTHR44757">
    <property type="entry name" value="DIGUANYLATE CYCLASE DGCP"/>
    <property type="match status" value="1"/>
</dbReference>
<dbReference type="PROSITE" id="PS50113">
    <property type="entry name" value="PAC"/>
    <property type="match status" value="1"/>
</dbReference>
<dbReference type="KEGG" id="cep:Cri9333_4323"/>
<reference evidence="8 9" key="1">
    <citation type="submission" date="2012-06" db="EMBL/GenBank/DDBJ databases">
        <title>Finished chromosome of genome of Crinalium epipsammum PCC 9333.</title>
        <authorList>
            <consortium name="US DOE Joint Genome Institute"/>
            <person name="Gugger M."/>
            <person name="Coursin T."/>
            <person name="Rippka R."/>
            <person name="Tandeau De Marsac N."/>
            <person name="Huntemann M."/>
            <person name="Wei C.-L."/>
            <person name="Han J."/>
            <person name="Detter J.C."/>
            <person name="Han C."/>
            <person name="Tapia R."/>
            <person name="Davenport K."/>
            <person name="Daligault H."/>
            <person name="Erkkila T."/>
            <person name="Gu W."/>
            <person name="Munk A.C.C."/>
            <person name="Teshima H."/>
            <person name="Xu Y."/>
            <person name="Chain P."/>
            <person name="Chen A."/>
            <person name="Krypides N."/>
            <person name="Mavromatis K."/>
            <person name="Markowitz V."/>
            <person name="Szeto E."/>
            <person name="Ivanova N."/>
            <person name="Mikhailova N."/>
            <person name="Ovchinnikova G."/>
            <person name="Pagani I."/>
            <person name="Pati A."/>
            <person name="Goodwin L."/>
            <person name="Peters L."/>
            <person name="Pitluck S."/>
            <person name="Woyke T."/>
            <person name="Kerfeld C."/>
        </authorList>
    </citation>
    <scope>NUCLEOTIDE SEQUENCE [LARGE SCALE GENOMIC DNA]</scope>
    <source>
        <strain evidence="8 9">PCC 9333</strain>
    </source>
</reference>
<dbReference type="SMART" id="SM00091">
    <property type="entry name" value="PAS"/>
    <property type="match status" value="1"/>
</dbReference>
<dbReference type="InterPro" id="IPR000014">
    <property type="entry name" value="PAS"/>
</dbReference>
<dbReference type="PANTHER" id="PTHR44757:SF2">
    <property type="entry name" value="BIOFILM ARCHITECTURE MAINTENANCE PROTEIN MBAA"/>
    <property type="match status" value="1"/>
</dbReference>
<dbReference type="PROSITE" id="PS50887">
    <property type="entry name" value="GGDEF"/>
    <property type="match status" value="1"/>
</dbReference>
<protein>
    <submittedName>
        <fullName evidence="8">Response regulator receiver modulated diguanylate cyclase/phosphodiesterase with PAS/PAC sensor(S)</fullName>
    </submittedName>
</protein>
<dbReference type="STRING" id="1173022.Cri9333_4323"/>
<dbReference type="eggNOG" id="COG5001">
    <property type="taxonomic scope" value="Bacteria"/>
</dbReference>
<evidence type="ECO:0000313" key="8">
    <source>
        <dbReference type="EMBL" id="AFZ15109.1"/>
    </source>
</evidence>
<dbReference type="EMBL" id="CP003620">
    <property type="protein sequence ID" value="AFZ15109.1"/>
    <property type="molecule type" value="Genomic_DNA"/>
</dbReference>
<dbReference type="SUPFAM" id="SSF55785">
    <property type="entry name" value="PYP-like sensor domain (PAS domain)"/>
    <property type="match status" value="1"/>
</dbReference>
<feature type="modified residue" description="4-aspartylphosphate" evidence="1">
    <location>
        <position position="61"/>
    </location>
</feature>
<dbReference type="InterPro" id="IPR035919">
    <property type="entry name" value="EAL_sf"/>
</dbReference>
<keyword evidence="1" id="KW-0597">Phosphoprotein</keyword>
<dbReference type="NCBIfam" id="TIGR00254">
    <property type="entry name" value="GGDEF"/>
    <property type="match status" value="1"/>
</dbReference>